<evidence type="ECO:0000256" key="9">
    <source>
        <dbReference type="ARBA" id="ARBA00022692"/>
    </source>
</evidence>
<dbReference type="GO" id="GO:0008120">
    <property type="term" value="F:ceramide glucosyltransferase activity"/>
    <property type="evidence" value="ECO:0007669"/>
    <property type="project" value="UniProtKB-EC"/>
</dbReference>
<comment type="subcellular location">
    <subcellularLocation>
        <location evidence="1">Membrane</location>
        <topology evidence="1">Multi-pass membrane protein</topology>
    </subcellularLocation>
</comment>
<evidence type="ECO:0000256" key="11">
    <source>
        <dbReference type="ARBA" id="ARBA00023136"/>
    </source>
</evidence>
<dbReference type="PANTHER" id="PTHR12726">
    <property type="entry name" value="CERAMIDE GLUCOSYLTRANSFERASE"/>
    <property type="match status" value="1"/>
</dbReference>
<evidence type="ECO:0000256" key="8">
    <source>
        <dbReference type="ARBA" id="ARBA00022679"/>
    </source>
</evidence>
<dbReference type="GO" id="GO:0016020">
    <property type="term" value="C:membrane"/>
    <property type="evidence" value="ECO:0007669"/>
    <property type="project" value="UniProtKB-SubCell"/>
</dbReference>
<proteinExistence type="inferred from homology"/>
<gene>
    <name evidence="16" type="ORF">PHLGIDRAFT_98839</name>
</gene>
<evidence type="ECO:0000256" key="13">
    <source>
        <dbReference type="ARBA" id="ARBA00031543"/>
    </source>
</evidence>
<dbReference type="EC" id="2.4.1.80" evidence="5"/>
<dbReference type="UniPathway" id="UPA00222"/>
<feature type="transmembrane region" description="Helical" evidence="15">
    <location>
        <begin position="16"/>
        <end position="40"/>
    </location>
</feature>
<evidence type="ECO:0000256" key="5">
    <source>
        <dbReference type="ARBA" id="ARBA00012699"/>
    </source>
</evidence>
<evidence type="ECO:0000256" key="14">
    <source>
        <dbReference type="ARBA" id="ARBA00032575"/>
    </source>
</evidence>
<comment type="pathway">
    <text evidence="2">Lipid metabolism; sphingolipid metabolism.</text>
</comment>
<feature type="transmembrane region" description="Helical" evidence="15">
    <location>
        <begin position="348"/>
        <end position="368"/>
    </location>
</feature>
<evidence type="ECO:0000256" key="6">
    <source>
        <dbReference type="ARBA" id="ARBA00019988"/>
    </source>
</evidence>
<keyword evidence="8 16" id="KW-0808">Transferase</keyword>
<evidence type="ECO:0000256" key="1">
    <source>
        <dbReference type="ARBA" id="ARBA00004141"/>
    </source>
</evidence>
<sequence>MTADDDLPAKRDILKLSFATAGLVWYTFLWSLGLLGCWAARKRYRLRPRSPLASSGPGDVPGVSILRPLKGLDPNLYENLESTFTQEYPNFEIFFTVADEHDQALAVVRDLIAKYPHVNAHIVTGEEVVGVNPKVNNLVKAYRQASHDILWVLDSNVMADSGTLARSVDALDGPPSAANNSRKRIALVHHVPFAFATEPALGSHVEQAFLNTNHAKMYIAINTVAIDSCVVGKSNLYRKSDLERVDGTLKPATASSGAPRETGLVAFGRFLAEDNMIASALWHELDVRHDISCDVAHNAVGNMTIADYFWRRVRWIRVRKHMVLAATLIEPFTESIVAGTIAGLSLRYFLGLPLWLFLPLHFAAWLFVDLDVYESLAGHPVPPGATKWKFIGAWVLREGLAFPIWSYAIWGSTVDWRGKAYVVMRNGEVRRATRDDRNGWLRWIPWASGRKDTASYEPVDLAQD</sequence>
<evidence type="ECO:0000256" key="4">
    <source>
        <dbReference type="ARBA" id="ARBA00006739"/>
    </source>
</evidence>
<comment type="pathway">
    <text evidence="3">Sphingolipid metabolism.</text>
</comment>
<dbReference type="PANTHER" id="PTHR12726:SF0">
    <property type="entry name" value="CERAMIDE GLUCOSYLTRANSFERASE"/>
    <property type="match status" value="1"/>
</dbReference>
<dbReference type="Pfam" id="PF13506">
    <property type="entry name" value="Glyco_transf_21"/>
    <property type="match status" value="1"/>
</dbReference>
<dbReference type="InterPro" id="IPR025993">
    <property type="entry name" value="Ceramide_glucosylTrfase"/>
</dbReference>
<evidence type="ECO:0000256" key="3">
    <source>
        <dbReference type="ARBA" id="ARBA00004991"/>
    </source>
</evidence>
<dbReference type="Gene3D" id="3.90.550.10">
    <property type="entry name" value="Spore Coat Polysaccharide Biosynthesis Protein SpsA, Chain A"/>
    <property type="match status" value="1"/>
</dbReference>
<dbReference type="InterPro" id="IPR029044">
    <property type="entry name" value="Nucleotide-diphossugar_trans"/>
</dbReference>
<dbReference type="STRING" id="745531.A0A0C3P2D0"/>
<evidence type="ECO:0000256" key="7">
    <source>
        <dbReference type="ARBA" id="ARBA00022676"/>
    </source>
</evidence>
<evidence type="ECO:0000256" key="15">
    <source>
        <dbReference type="SAM" id="Phobius"/>
    </source>
</evidence>
<dbReference type="EMBL" id="KN840442">
    <property type="protein sequence ID" value="KIP12049.1"/>
    <property type="molecule type" value="Genomic_DNA"/>
</dbReference>
<dbReference type="AlphaFoldDB" id="A0A0C3P2D0"/>
<reference evidence="16 17" key="1">
    <citation type="journal article" date="2014" name="PLoS Genet.">
        <title>Analysis of the Phlebiopsis gigantea genome, transcriptome and secretome provides insight into its pioneer colonization strategies of wood.</title>
        <authorList>
            <person name="Hori C."/>
            <person name="Ishida T."/>
            <person name="Igarashi K."/>
            <person name="Samejima M."/>
            <person name="Suzuki H."/>
            <person name="Master E."/>
            <person name="Ferreira P."/>
            <person name="Ruiz-Duenas F.J."/>
            <person name="Held B."/>
            <person name="Canessa P."/>
            <person name="Larrondo L.F."/>
            <person name="Schmoll M."/>
            <person name="Druzhinina I.S."/>
            <person name="Kubicek C.P."/>
            <person name="Gaskell J.A."/>
            <person name="Kersten P."/>
            <person name="St John F."/>
            <person name="Glasner J."/>
            <person name="Sabat G."/>
            <person name="Splinter BonDurant S."/>
            <person name="Syed K."/>
            <person name="Yadav J."/>
            <person name="Mgbeahuruike A.C."/>
            <person name="Kovalchuk A."/>
            <person name="Asiegbu F.O."/>
            <person name="Lackner G."/>
            <person name="Hoffmeister D."/>
            <person name="Rencoret J."/>
            <person name="Gutierrez A."/>
            <person name="Sun H."/>
            <person name="Lindquist E."/>
            <person name="Barry K."/>
            <person name="Riley R."/>
            <person name="Grigoriev I.V."/>
            <person name="Henrissat B."/>
            <person name="Kues U."/>
            <person name="Berka R.M."/>
            <person name="Martinez A.T."/>
            <person name="Covert S.F."/>
            <person name="Blanchette R.A."/>
            <person name="Cullen D."/>
        </authorList>
    </citation>
    <scope>NUCLEOTIDE SEQUENCE [LARGE SCALE GENOMIC DNA]</scope>
    <source>
        <strain evidence="16 17">11061_1 CR5-6</strain>
    </source>
</reference>
<feature type="transmembrane region" description="Helical" evidence="15">
    <location>
        <begin position="321"/>
        <end position="342"/>
    </location>
</feature>
<keyword evidence="17" id="KW-1185">Reference proteome</keyword>
<keyword evidence="10 15" id="KW-1133">Transmembrane helix</keyword>
<dbReference type="CDD" id="cd02520">
    <property type="entry name" value="Glucosylceramide_synthase"/>
    <property type="match status" value="1"/>
</dbReference>
<evidence type="ECO:0000313" key="17">
    <source>
        <dbReference type="Proteomes" id="UP000053257"/>
    </source>
</evidence>
<dbReference type="Proteomes" id="UP000053257">
    <property type="component" value="Unassembled WGS sequence"/>
</dbReference>
<organism evidence="16 17">
    <name type="scientific">Phlebiopsis gigantea (strain 11061_1 CR5-6)</name>
    <name type="common">White-rot fungus</name>
    <name type="synonym">Peniophora gigantea</name>
    <dbReference type="NCBI Taxonomy" id="745531"/>
    <lineage>
        <taxon>Eukaryota</taxon>
        <taxon>Fungi</taxon>
        <taxon>Dikarya</taxon>
        <taxon>Basidiomycota</taxon>
        <taxon>Agaricomycotina</taxon>
        <taxon>Agaricomycetes</taxon>
        <taxon>Polyporales</taxon>
        <taxon>Phanerochaetaceae</taxon>
        <taxon>Phlebiopsis</taxon>
    </lineage>
</organism>
<dbReference type="GO" id="GO:0006679">
    <property type="term" value="P:glucosylceramide biosynthetic process"/>
    <property type="evidence" value="ECO:0007669"/>
    <property type="project" value="TreeGrafter"/>
</dbReference>
<dbReference type="OrthoDB" id="1483400at2759"/>
<dbReference type="SUPFAM" id="SSF53448">
    <property type="entry name" value="Nucleotide-diphospho-sugar transferases"/>
    <property type="match status" value="1"/>
</dbReference>
<evidence type="ECO:0000256" key="12">
    <source>
        <dbReference type="ARBA" id="ARBA00031017"/>
    </source>
</evidence>
<protein>
    <recommendedName>
        <fullName evidence="6">Ceramide glucosyltransferase</fullName>
        <ecNumber evidence="5">2.4.1.80</ecNumber>
    </recommendedName>
    <alternativeName>
        <fullName evidence="13">Glucosylceramide synthase</fullName>
    </alternativeName>
    <alternativeName>
        <fullName evidence="14">UDP-glucose ceramide glucosyltransferase</fullName>
    </alternativeName>
    <alternativeName>
        <fullName evidence="12">UDP-glucose:N-acylsphingosine D-glucosyltransferase</fullName>
    </alternativeName>
</protein>
<evidence type="ECO:0000313" key="16">
    <source>
        <dbReference type="EMBL" id="KIP12049.1"/>
    </source>
</evidence>
<evidence type="ECO:0000256" key="10">
    <source>
        <dbReference type="ARBA" id="ARBA00022989"/>
    </source>
</evidence>
<evidence type="ECO:0000256" key="2">
    <source>
        <dbReference type="ARBA" id="ARBA00004760"/>
    </source>
</evidence>
<name>A0A0C3P2D0_PHLG1</name>
<comment type="similarity">
    <text evidence="4">Belongs to the glycosyltransferase 2 family.</text>
</comment>
<dbReference type="HOGENOM" id="CLU_030898_1_0_1"/>
<keyword evidence="9 15" id="KW-0812">Transmembrane</keyword>
<keyword evidence="11 15" id="KW-0472">Membrane</keyword>
<keyword evidence="7" id="KW-0328">Glycosyltransferase</keyword>
<accession>A0A0C3P2D0</accession>